<evidence type="ECO:0000313" key="2">
    <source>
        <dbReference type="EMBL" id="CAG8731501.1"/>
    </source>
</evidence>
<proteinExistence type="predicted"/>
<gene>
    <name evidence="2" type="ORF">RFULGI_LOCUS12170</name>
</gene>
<dbReference type="AlphaFoldDB" id="A0A9N9IEH3"/>
<dbReference type="EMBL" id="CAJVPZ010028489">
    <property type="protein sequence ID" value="CAG8731501.1"/>
    <property type="molecule type" value="Genomic_DNA"/>
</dbReference>
<sequence>DDDWLVVNNMIQLLEPIFIATEILLTSTYPMISDVRLTIIGLLWHLDSFIQTYDANLDEYMIADSINYKLKEYWEHINDSTTIGALLDPRSKTKTFKDIDQCDKAVILLHNQVELNKNNADT</sequence>
<dbReference type="InterPro" id="IPR025525">
    <property type="entry name" value="hAT-like_transposase_RNase-H"/>
</dbReference>
<protein>
    <submittedName>
        <fullName evidence="2">10290_t:CDS:1</fullName>
    </submittedName>
</protein>
<reference evidence="2" key="1">
    <citation type="submission" date="2021-06" db="EMBL/GenBank/DDBJ databases">
        <authorList>
            <person name="Kallberg Y."/>
            <person name="Tangrot J."/>
            <person name="Rosling A."/>
        </authorList>
    </citation>
    <scope>NUCLEOTIDE SEQUENCE</scope>
    <source>
        <strain evidence="2">IN212</strain>
    </source>
</reference>
<feature type="domain" description="hAT-like transposase RNase-H fold" evidence="1">
    <location>
        <begin position="28"/>
        <end position="96"/>
    </location>
</feature>
<dbReference type="Proteomes" id="UP000789396">
    <property type="component" value="Unassembled WGS sequence"/>
</dbReference>
<dbReference type="GO" id="GO:0003677">
    <property type="term" value="F:DNA binding"/>
    <property type="evidence" value="ECO:0007669"/>
    <property type="project" value="InterPro"/>
</dbReference>
<name>A0A9N9IEH3_9GLOM</name>
<evidence type="ECO:0000313" key="3">
    <source>
        <dbReference type="Proteomes" id="UP000789396"/>
    </source>
</evidence>
<organism evidence="2 3">
    <name type="scientific">Racocetra fulgida</name>
    <dbReference type="NCBI Taxonomy" id="60492"/>
    <lineage>
        <taxon>Eukaryota</taxon>
        <taxon>Fungi</taxon>
        <taxon>Fungi incertae sedis</taxon>
        <taxon>Mucoromycota</taxon>
        <taxon>Glomeromycotina</taxon>
        <taxon>Glomeromycetes</taxon>
        <taxon>Diversisporales</taxon>
        <taxon>Gigasporaceae</taxon>
        <taxon>Racocetra</taxon>
    </lineage>
</organism>
<comment type="caution">
    <text evidence="2">The sequence shown here is derived from an EMBL/GenBank/DDBJ whole genome shotgun (WGS) entry which is preliminary data.</text>
</comment>
<feature type="non-terminal residue" evidence="2">
    <location>
        <position position="122"/>
    </location>
</feature>
<evidence type="ECO:0000259" key="1">
    <source>
        <dbReference type="Pfam" id="PF14372"/>
    </source>
</evidence>
<feature type="non-terminal residue" evidence="2">
    <location>
        <position position="1"/>
    </location>
</feature>
<keyword evidence="3" id="KW-1185">Reference proteome</keyword>
<dbReference type="OrthoDB" id="2412901at2759"/>
<dbReference type="Pfam" id="PF14372">
    <property type="entry name" value="hAT-like_RNase-H"/>
    <property type="match status" value="1"/>
</dbReference>
<dbReference type="InterPro" id="IPR012337">
    <property type="entry name" value="RNaseH-like_sf"/>
</dbReference>
<dbReference type="SUPFAM" id="SSF53098">
    <property type="entry name" value="Ribonuclease H-like"/>
    <property type="match status" value="1"/>
</dbReference>
<accession>A0A9N9IEH3</accession>